<gene>
    <name evidence="3" type="ORF">AS033_08050</name>
    <name evidence="4" type="ORF">RSA11_01175</name>
    <name evidence="5" type="ORF">SZL87_09060</name>
</gene>
<evidence type="ECO:0000313" key="3">
    <source>
        <dbReference type="EMBL" id="KSU49309.1"/>
    </source>
</evidence>
<dbReference type="Proteomes" id="UP000072605">
    <property type="component" value="Unassembled WGS sequence"/>
</dbReference>
<keyword evidence="8" id="KW-1185">Reference proteome</keyword>
<feature type="domain" description="Transcription regulator PadR C-terminal" evidence="2">
    <location>
        <begin position="93"/>
        <end position="171"/>
    </location>
</feature>
<dbReference type="Proteomes" id="UP000053797">
    <property type="component" value="Unassembled WGS sequence"/>
</dbReference>
<dbReference type="PANTHER" id="PTHR43252:SF6">
    <property type="entry name" value="NEGATIVE TRANSCRIPTION REGULATOR PADR"/>
    <property type="match status" value="1"/>
</dbReference>
<evidence type="ECO:0000313" key="4">
    <source>
        <dbReference type="EMBL" id="KTR28490.1"/>
    </source>
</evidence>
<dbReference type="Proteomes" id="UP001387110">
    <property type="component" value="Unassembled WGS sequence"/>
</dbReference>
<evidence type="ECO:0000259" key="2">
    <source>
        <dbReference type="Pfam" id="PF10400"/>
    </source>
</evidence>
<accession>A0A0V8GGC1</accession>
<comment type="caution">
    <text evidence="3">The sequence shown here is derived from an EMBL/GenBank/DDBJ whole genome shotgun (WGS) entry which is preliminary data.</text>
</comment>
<evidence type="ECO:0000313" key="8">
    <source>
        <dbReference type="Proteomes" id="UP001387110"/>
    </source>
</evidence>
<dbReference type="InterPro" id="IPR005149">
    <property type="entry name" value="Tscrpt_reg_PadR_N"/>
</dbReference>
<dbReference type="InterPro" id="IPR036390">
    <property type="entry name" value="WH_DNA-bd_sf"/>
</dbReference>
<dbReference type="OrthoDB" id="9783723at2"/>
<evidence type="ECO:0000259" key="1">
    <source>
        <dbReference type="Pfam" id="PF03551"/>
    </source>
</evidence>
<dbReference type="SUPFAM" id="SSF46785">
    <property type="entry name" value="Winged helix' DNA-binding domain"/>
    <property type="match status" value="1"/>
</dbReference>
<dbReference type="Gene3D" id="6.10.140.190">
    <property type="match status" value="1"/>
</dbReference>
<dbReference type="Pfam" id="PF03551">
    <property type="entry name" value="PadR"/>
    <property type="match status" value="1"/>
</dbReference>
<dbReference type="Gene3D" id="1.10.10.10">
    <property type="entry name" value="Winged helix-like DNA-binding domain superfamily/Winged helix DNA-binding domain"/>
    <property type="match status" value="1"/>
</dbReference>
<dbReference type="AlphaFoldDB" id="A0A0V8GGC1"/>
<dbReference type="GeneID" id="90836168"/>
<organism evidence="3 6">
    <name type="scientific">Exiguobacterium indicum</name>
    <dbReference type="NCBI Taxonomy" id="296995"/>
    <lineage>
        <taxon>Bacteria</taxon>
        <taxon>Bacillati</taxon>
        <taxon>Bacillota</taxon>
        <taxon>Bacilli</taxon>
        <taxon>Bacillales</taxon>
        <taxon>Bacillales Family XII. Incertae Sedis</taxon>
        <taxon>Exiguobacterium</taxon>
    </lineage>
</organism>
<protein>
    <submittedName>
        <fullName evidence="3">PadR family transcriptional regulator</fullName>
    </submittedName>
</protein>
<dbReference type="Pfam" id="PF10400">
    <property type="entry name" value="Vir_act_alpha_C"/>
    <property type="match status" value="1"/>
</dbReference>
<dbReference type="InterPro" id="IPR036388">
    <property type="entry name" value="WH-like_DNA-bd_sf"/>
</dbReference>
<evidence type="ECO:0000313" key="5">
    <source>
        <dbReference type="EMBL" id="MEI4462569.1"/>
    </source>
</evidence>
<dbReference type="InterPro" id="IPR018309">
    <property type="entry name" value="Tscrpt_reg_PadR_C"/>
</dbReference>
<evidence type="ECO:0000313" key="7">
    <source>
        <dbReference type="Proteomes" id="UP000072605"/>
    </source>
</evidence>
<dbReference type="EMBL" id="LDQV01000004">
    <property type="protein sequence ID" value="KTR28490.1"/>
    <property type="molecule type" value="Genomic_DNA"/>
</dbReference>
<dbReference type="EMBL" id="LNQL01000002">
    <property type="protein sequence ID" value="KSU49309.1"/>
    <property type="molecule type" value="Genomic_DNA"/>
</dbReference>
<dbReference type="EMBL" id="JBAWKY010000002">
    <property type="protein sequence ID" value="MEI4462569.1"/>
    <property type="molecule type" value="Genomic_DNA"/>
</dbReference>
<sequence>MALRFALLGLLTQGEATGYDLSATFKKQMIHFWTAHHTQIYRELLKMEEAELVTSVHIVQEDLPDKKVYSITDKGRTELVEWLRTPNEFKPKMKDENLMRVSLLHLLPPEEAVAYLEESKRHHQFAVEMMHSWRHDHLENGATLGETLTSEYGLRMMLNYLDWCDWAIAEIKKNEANV</sequence>
<proteinExistence type="predicted"/>
<reference evidence="3 6" key="1">
    <citation type="journal article" date="2015" name="Int. J. Syst. Evol. Microbiol.">
        <title>Exiguobacterium enclense sp. nov., isolated from sediment.</title>
        <authorList>
            <person name="Dastager S.G."/>
            <person name="Mawlankar R."/>
            <person name="Sonalkar V.V."/>
            <person name="Thorat M.N."/>
            <person name="Mual P."/>
            <person name="Verma A."/>
            <person name="Krishnamurthi S."/>
            <person name="Tang S.K."/>
            <person name="Li W.J."/>
        </authorList>
    </citation>
    <scope>NUCLEOTIDE SEQUENCE [LARGE SCALE GENOMIC DNA]</scope>
    <source>
        <strain evidence="3 6">NIO-1109</strain>
    </source>
</reference>
<name>A0A0V8GGC1_9BACL</name>
<feature type="domain" description="Transcription regulator PadR N-terminal" evidence="1">
    <location>
        <begin position="7"/>
        <end position="79"/>
    </location>
</feature>
<dbReference type="PANTHER" id="PTHR43252">
    <property type="entry name" value="TRANSCRIPTIONAL REGULATOR YQJI"/>
    <property type="match status" value="1"/>
</dbReference>
<evidence type="ECO:0000313" key="6">
    <source>
        <dbReference type="Proteomes" id="UP000053797"/>
    </source>
</evidence>
<reference evidence="4 7" key="2">
    <citation type="journal article" date="2016" name="Front. Microbiol.">
        <title>Genomic Resource of Rice Seed Associated Bacteria.</title>
        <authorList>
            <person name="Midha S."/>
            <person name="Bansal K."/>
            <person name="Sharma S."/>
            <person name="Kumar N."/>
            <person name="Patil P.P."/>
            <person name="Chaudhry V."/>
            <person name="Patil P.B."/>
        </authorList>
    </citation>
    <scope>NUCLEOTIDE SEQUENCE [LARGE SCALE GENOMIC DNA]</scope>
    <source>
        <strain evidence="4 7">RSA11</strain>
    </source>
</reference>
<dbReference type="RefSeq" id="WP_023467670.1">
    <property type="nucleotide sequence ID" value="NZ_FMYN01000002.1"/>
</dbReference>
<reference evidence="5 8" key="3">
    <citation type="submission" date="2023-12" db="EMBL/GenBank/DDBJ databases">
        <authorList>
            <person name="Easwaran N."/>
            <person name="Lazarus H.P.S."/>
        </authorList>
    </citation>
    <scope>NUCLEOTIDE SEQUENCE [LARGE SCALE GENOMIC DNA]</scope>
    <source>
        <strain evidence="5 8">VIT-2023</strain>
    </source>
</reference>